<protein>
    <submittedName>
        <fullName evidence="2">SEC-C motif-containing protein</fullName>
    </submittedName>
</protein>
<dbReference type="Proteomes" id="UP000319804">
    <property type="component" value="Unassembled WGS sequence"/>
</dbReference>
<feature type="domain" description="YchJ-like middle NTF2-like" evidence="1">
    <location>
        <begin position="41"/>
        <end position="136"/>
    </location>
</feature>
<dbReference type="Pfam" id="PF17775">
    <property type="entry name" value="YchJ_M-like"/>
    <property type="match status" value="1"/>
</dbReference>
<comment type="caution">
    <text evidence="2">The sequence shown here is derived from an EMBL/GenBank/DDBJ whole genome shotgun (WGS) entry which is preliminary data.</text>
</comment>
<dbReference type="OrthoDB" id="21421at2"/>
<dbReference type="Gene3D" id="3.10.450.50">
    <property type="match status" value="1"/>
</dbReference>
<dbReference type="SUPFAM" id="SSF54427">
    <property type="entry name" value="NTF2-like"/>
    <property type="match status" value="1"/>
</dbReference>
<evidence type="ECO:0000259" key="1">
    <source>
        <dbReference type="Pfam" id="PF17775"/>
    </source>
</evidence>
<dbReference type="InterPro" id="IPR032710">
    <property type="entry name" value="NTF2-like_dom_sf"/>
</dbReference>
<proteinExistence type="predicted"/>
<accession>A0A543KYK9</accession>
<keyword evidence="3" id="KW-1185">Reference proteome</keyword>
<dbReference type="InterPro" id="IPR048469">
    <property type="entry name" value="YchJ-like_M"/>
</dbReference>
<organism evidence="2 3">
    <name type="scientific">Microbacterium lacticum</name>
    <dbReference type="NCBI Taxonomy" id="33885"/>
    <lineage>
        <taxon>Bacteria</taxon>
        <taxon>Bacillati</taxon>
        <taxon>Actinomycetota</taxon>
        <taxon>Actinomycetes</taxon>
        <taxon>Micrococcales</taxon>
        <taxon>Microbacteriaceae</taxon>
        <taxon>Microbacterium</taxon>
    </lineage>
</organism>
<dbReference type="AlphaFoldDB" id="A0A543KYK9"/>
<evidence type="ECO:0000313" key="2">
    <source>
        <dbReference type="EMBL" id="TQN00150.1"/>
    </source>
</evidence>
<reference evidence="2 3" key="1">
    <citation type="submission" date="2019-06" db="EMBL/GenBank/DDBJ databases">
        <title>Sequencing the genomes of 1000 actinobacteria strains.</title>
        <authorList>
            <person name="Klenk H.-P."/>
        </authorList>
    </citation>
    <scope>NUCLEOTIDE SEQUENCE [LARGE SCALE GENOMIC DNA]</scope>
    <source>
        <strain evidence="2 3">DSM 20427</strain>
    </source>
</reference>
<sequence>MSFGTAAERRSRPAPDDPCPCGGGTFGTCCGRILAGRPAPTAEQLMRSRYTAFAVGDAAHLRATWHPSTAPESLTLDPAMRWDGLDIIDATTAADDRRATVEFRARWHDAPSGQRGVLHEVSRFRRAAGRWYYLDGEVS</sequence>
<gene>
    <name evidence="2" type="ORF">FHX68_0220</name>
</gene>
<dbReference type="RefSeq" id="WP_141378725.1">
    <property type="nucleotide sequence ID" value="NZ_BJNA01000001.1"/>
</dbReference>
<name>A0A543KYK9_9MICO</name>
<dbReference type="EMBL" id="VFPS01000001">
    <property type="protein sequence ID" value="TQN00150.1"/>
    <property type="molecule type" value="Genomic_DNA"/>
</dbReference>
<evidence type="ECO:0000313" key="3">
    <source>
        <dbReference type="Proteomes" id="UP000319804"/>
    </source>
</evidence>